<evidence type="ECO:0000313" key="18">
    <source>
        <dbReference type="EMBL" id="MDP9800617.1"/>
    </source>
</evidence>
<evidence type="ECO:0000256" key="6">
    <source>
        <dbReference type="ARBA" id="ARBA00022723"/>
    </source>
</evidence>
<keyword evidence="9 14" id="KW-0862">Zinc</keyword>
<feature type="binding site" evidence="14">
    <location>
        <position position="579"/>
    </location>
    <ligand>
        <name>Zn(2+)</name>
        <dbReference type="ChEBI" id="CHEBI:29105"/>
        <note>catalytic</note>
    </ligand>
</feature>
<comment type="caution">
    <text evidence="18">The sequence shown here is derived from an EMBL/GenBank/DDBJ whole genome shotgun (WGS) entry which is preliminary data.</text>
</comment>
<feature type="binding site" evidence="14">
    <location>
        <position position="503"/>
    </location>
    <ligand>
        <name>Zn(2+)</name>
        <dbReference type="ChEBI" id="CHEBI:29105"/>
        <note>catalytic</note>
    </ligand>
</feature>
<evidence type="ECO:0000256" key="7">
    <source>
        <dbReference type="ARBA" id="ARBA00022741"/>
    </source>
</evidence>
<dbReference type="SUPFAM" id="SSF52540">
    <property type="entry name" value="P-loop containing nucleoside triphosphate hydrolases"/>
    <property type="match status" value="1"/>
</dbReference>
<feature type="region of interest" description="Disordered" evidence="16">
    <location>
        <begin position="604"/>
        <end position="625"/>
    </location>
</feature>
<keyword evidence="4 14" id="KW-0645">Protease</keyword>
<dbReference type="GO" id="GO:0006508">
    <property type="term" value="P:proteolysis"/>
    <property type="evidence" value="ECO:0007669"/>
    <property type="project" value="UniProtKB-KW"/>
</dbReference>
<dbReference type="InterPro" id="IPR027417">
    <property type="entry name" value="P-loop_NTPase"/>
</dbReference>
<dbReference type="Proteomes" id="UP001235966">
    <property type="component" value="Unassembled WGS sequence"/>
</dbReference>
<evidence type="ECO:0000256" key="13">
    <source>
        <dbReference type="ARBA" id="ARBA00023136"/>
    </source>
</evidence>
<evidence type="ECO:0000256" key="16">
    <source>
        <dbReference type="SAM" id="MobiDB-lite"/>
    </source>
</evidence>
<dbReference type="GO" id="GO:0051301">
    <property type="term" value="P:cell division"/>
    <property type="evidence" value="ECO:0007669"/>
    <property type="project" value="UniProtKB-KW"/>
</dbReference>
<keyword evidence="7 14" id="KW-0547">Nucleotide-binding</keyword>
<dbReference type="PANTHER" id="PTHR23076">
    <property type="entry name" value="METALLOPROTEASE M41 FTSH"/>
    <property type="match status" value="1"/>
</dbReference>
<dbReference type="HAMAP" id="MF_01458">
    <property type="entry name" value="FtsH"/>
    <property type="match status" value="1"/>
</dbReference>
<dbReference type="Pfam" id="PF17862">
    <property type="entry name" value="AAA_lid_3"/>
    <property type="match status" value="1"/>
</dbReference>
<sequence>MVISMITEEKLSENTGPEEAGQGKQLPDREEIRKSNREYNRSSKRNKHSIFGHHEKPTDEDAPELTKEQEEEQRRKQRRTFWGAVVIIAMIAGSLVYFLNPGGYTSVKTSQGIEILEKGDIKNISVTDGSQVVQVLLNKEVEPVSLEGDKGSATKKIQFQYIDPQAEQVSGLIEKAKSTNGYDATVPVQSFLGSLISLMFPMLVIVALFFWLFPKMQQGMGQFGKIKGDGVESDLPEITFADVAGEDEAVEELAEIKEFLATPGKFRKMGAKIPRGVLLYGPPGTGKTLLAKAVAGEAGVPFFHISASEFVEMFVGVGASRVRDLFSKAKKQAPAIIFVDEIDAVGRNRGAGIGGGNDEREQTLNQLLVEMDGFDDRTSVIVIAATNRPDVLDPALLRPGRFDRQIAVDAPDLGGRLEILKVHAKGKPIAEDVTLDAVARRTPGFSGADLANVLNEAALLAARRGHEKITEDDVDEAIDRVVAGPQRRTRVMSPEDKRMTAYHEGGHAVAAAALNHTDPVTKVTILPRGRALGYTMVMPAEDKYSVSRNELLDQMVYAMGGRLAEEIVFHDPSTGASNDIQKATSIARKMVTEYGMSSRVGAVRFTPDESDPMTRMGGGSGRDYSDSTAATIDAEVHQLLETASQEAWEVIMNNRHVLDRLAARLLEKETVLEAELKEIFADIVKAPPRDQWLSAESRPVSDLPPVENPAPASSAEAEAEEKPKGIGPVDGTVAPEATPEAGDER</sequence>
<evidence type="ECO:0000256" key="4">
    <source>
        <dbReference type="ARBA" id="ARBA00022670"/>
    </source>
</evidence>
<feature type="active site" evidence="14">
    <location>
        <position position="504"/>
    </location>
</feature>
<comment type="subcellular location">
    <subcellularLocation>
        <location evidence="14">Cell membrane</location>
        <topology evidence="14">Multi-pass membrane protein</topology>
        <orientation evidence="14">Cytoplasmic side</orientation>
    </subcellularLocation>
    <subcellularLocation>
        <location evidence="1">Membrane</location>
    </subcellularLocation>
</comment>
<dbReference type="Pfam" id="PF01434">
    <property type="entry name" value="Peptidase_M41"/>
    <property type="match status" value="1"/>
</dbReference>
<dbReference type="EMBL" id="JAUSQW010000001">
    <property type="protein sequence ID" value="MDP9800617.1"/>
    <property type="molecule type" value="Genomic_DNA"/>
</dbReference>
<feature type="compositionally biased region" description="Basic and acidic residues" evidence="16">
    <location>
        <begin position="26"/>
        <end position="41"/>
    </location>
</feature>
<dbReference type="InterPro" id="IPR003593">
    <property type="entry name" value="AAA+_ATPase"/>
</dbReference>
<evidence type="ECO:0000256" key="3">
    <source>
        <dbReference type="ARBA" id="ARBA00022475"/>
    </source>
</evidence>
<dbReference type="InterPro" id="IPR000642">
    <property type="entry name" value="Peptidase_M41"/>
</dbReference>
<feature type="domain" description="AAA+ ATPase" evidence="17">
    <location>
        <begin position="273"/>
        <end position="412"/>
    </location>
</feature>
<comment type="similarity">
    <text evidence="14">In the central section; belongs to the AAA ATPase family.</text>
</comment>
<feature type="region of interest" description="Disordered" evidence="16">
    <location>
        <begin position="695"/>
        <end position="745"/>
    </location>
</feature>
<accession>A0ABT9NA64</accession>
<feature type="transmembrane region" description="Helical" evidence="14">
    <location>
        <begin position="81"/>
        <end position="99"/>
    </location>
</feature>
<dbReference type="SMART" id="SM00382">
    <property type="entry name" value="AAA"/>
    <property type="match status" value="1"/>
</dbReference>
<dbReference type="PANTHER" id="PTHR23076:SF97">
    <property type="entry name" value="ATP-DEPENDENT ZINC METALLOPROTEASE YME1L1"/>
    <property type="match status" value="1"/>
</dbReference>
<evidence type="ECO:0000256" key="12">
    <source>
        <dbReference type="ARBA" id="ARBA00023049"/>
    </source>
</evidence>
<evidence type="ECO:0000256" key="1">
    <source>
        <dbReference type="ARBA" id="ARBA00004370"/>
    </source>
</evidence>
<dbReference type="InterPro" id="IPR041569">
    <property type="entry name" value="AAA_lid_3"/>
</dbReference>
<feature type="binding site" evidence="14">
    <location>
        <position position="507"/>
    </location>
    <ligand>
        <name>Zn(2+)</name>
        <dbReference type="ChEBI" id="CHEBI:29105"/>
        <note>catalytic</note>
    </ligand>
</feature>
<keyword evidence="18" id="KW-0132">Cell division</keyword>
<dbReference type="EC" id="3.4.24.-" evidence="14"/>
<evidence type="ECO:0000256" key="11">
    <source>
        <dbReference type="ARBA" id="ARBA00022989"/>
    </source>
</evidence>
<evidence type="ECO:0000256" key="9">
    <source>
        <dbReference type="ARBA" id="ARBA00022833"/>
    </source>
</evidence>
<keyword evidence="6 14" id="KW-0479">Metal-binding</keyword>
<dbReference type="Gene3D" id="1.10.8.60">
    <property type="match status" value="1"/>
</dbReference>
<keyword evidence="19" id="KW-1185">Reference proteome</keyword>
<name>A0ABT9NA64_9ACTO</name>
<protein>
    <recommendedName>
        <fullName evidence="14">ATP-dependent zinc metalloprotease FtsH</fullName>
        <ecNumber evidence="14">3.4.24.-</ecNumber>
    </recommendedName>
</protein>
<evidence type="ECO:0000256" key="15">
    <source>
        <dbReference type="RuleBase" id="RU003651"/>
    </source>
</evidence>
<dbReference type="InterPro" id="IPR003959">
    <property type="entry name" value="ATPase_AAA_core"/>
</dbReference>
<keyword evidence="5 14" id="KW-0812">Transmembrane</keyword>
<feature type="region of interest" description="Disordered" evidence="16">
    <location>
        <begin position="1"/>
        <end position="76"/>
    </location>
</feature>
<feature type="transmembrane region" description="Helical" evidence="14">
    <location>
        <begin position="191"/>
        <end position="213"/>
    </location>
</feature>
<dbReference type="InterPro" id="IPR005936">
    <property type="entry name" value="FtsH"/>
</dbReference>
<comment type="similarity">
    <text evidence="2 14">In the C-terminal section; belongs to the peptidase M41 family.</text>
</comment>
<evidence type="ECO:0000256" key="8">
    <source>
        <dbReference type="ARBA" id="ARBA00022801"/>
    </source>
</evidence>
<comment type="subunit">
    <text evidence="14">Homohexamer.</text>
</comment>
<keyword evidence="12 14" id="KW-0482">Metalloprotease</keyword>
<evidence type="ECO:0000256" key="10">
    <source>
        <dbReference type="ARBA" id="ARBA00022840"/>
    </source>
</evidence>
<dbReference type="PROSITE" id="PS00674">
    <property type="entry name" value="AAA"/>
    <property type="match status" value="1"/>
</dbReference>
<dbReference type="CDD" id="cd19501">
    <property type="entry name" value="RecA-like_FtsH"/>
    <property type="match status" value="1"/>
</dbReference>
<dbReference type="SUPFAM" id="SSF140990">
    <property type="entry name" value="FtsH protease domain-like"/>
    <property type="match status" value="1"/>
</dbReference>
<dbReference type="Gene3D" id="1.20.58.760">
    <property type="entry name" value="Peptidase M41"/>
    <property type="match status" value="1"/>
</dbReference>
<feature type="binding site" evidence="14">
    <location>
        <begin position="281"/>
        <end position="288"/>
    </location>
    <ligand>
        <name>ATP</name>
        <dbReference type="ChEBI" id="CHEBI:30616"/>
    </ligand>
</feature>
<evidence type="ECO:0000256" key="14">
    <source>
        <dbReference type="HAMAP-Rule" id="MF_01458"/>
    </source>
</evidence>
<comment type="cofactor">
    <cofactor evidence="14">
        <name>Zn(2+)</name>
        <dbReference type="ChEBI" id="CHEBI:29105"/>
    </cofactor>
    <text evidence="14">Binds 1 zinc ion per subunit.</text>
</comment>
<dbReference type="InterPro" id="IPR003960">
    <property type="entry name" value="ATPase_AAA_CS"/>
</dbReference>
<feature type="compositionally biased region" description="Basic residues" evidence="16">
    <location>
        <begin position="42"/>
        <end position="51"/>
    </location>
</feature>
<dbReference type="Pfam" id="PF06480">
    <property type="entry name" value="FtsH_ext"/>
    <property type="match status" value="1"/>
</dbReference>
<reference evidence="18 19" key="1">
    <citation type="submission" date="2023-07" db="EMBL/GenBank/DDBJ databases">
        <title>Sequencing the genomes of 1000 actinobacteria strains.</title>
        <authorList>
            <person name="Klenk H.-P."/>
        </authorList>
    </citation>
    <scope>NUCLEOTIDE SEQUENCE [LARGE SCALE GENOMIC DNA]</scope>
    <source>
        <strain evidence="18 19">DSM 102162</strain>
    </source>
</reference>
<dbReference type="Gene3D" id="3.40.50.300">
    <property type="entry name" value="P-loop containing nucleotide triphosphate hydrolases"/>
    <property type="match status" value="1"/>
</dbReference>
<dbReference type="NCBIfam" id="TIGR01241">
    <property type="entry name" value="FtsH_fam"/>
    <property type="match status" value="1"/>
</dbReference>
<evidence type="ECO:0000256" key="5">
    <source>
        <dbReference type="ARBA" id="ARBA00022692"/>
    </source>
</evidence>
<organism evidence="18 19">
    <name type="scientific">Arcanobacterium wilhelmae</name>
    <dbReference type="NCBI Taxonomy" id="1803177"/>
    <lineage>
        <taxon>Bacteria</taxon>
        <taxon>Bacillati</taxon>
        <taxon>Actinomycetota</taxon>
        <taxon>Actinomycetes</taxon>
        <taxon>Actinomycetales</taxon>
        <taxon>Actinomycetaceae</taxon>
        <taxon>Arcanobacterium</taxon>
    </lineage>
</organism>
<evidence type="ECO:0000256" key="2">
    <source>
        <dbReference type="ARBA" id="ARBA00010044"/>
    </source>
</evidence>
<comment type="function">
    <text evidence="14">Acts as a processive, ATP-dependent zinc metallopeptidase for both cytoplasmic and membrane proteins. Plays a role in the quality control of integral membrane proteins.</text>
</comment>
<keyword evidence="3 14" id="KW-1003">Cell membrane</keyword>
<dbReference type="GO" id="GO:0008233">
    <property type="term" value="F:peptidase activity"/>
    <property type="evidence" value="ECO:0007669"/>
    <property type="project" value="UniProtKB-KW"/>
</dbReference>
<proteinExistence type="inferred from homology"/>
<comment type="similarity">
    <text evidence="15">Belongs to the AAA ATPase family.</text>
</comment>
<keyword evidence="13 14" id="KW-0472">Membrane</keyword>
<dbReference type="InterPro" id="IPR011546">
    <property type="entry name" value="Pept_M41_FtsH_extracell"/>
</dbReference>
<keyword evidence="11 14" id="KW-1133">Transmembrane helix</keyword>
<dbReference type="InterPro" id="IPR037219">
    <property type="entry name" value="Peptidase_M41-like"/>
</dbReference>
<evidence type="ECO:0000259" key="17">
    <source>
        <dbReference type="SMART" id="SM00382"/>
    </source>
</evidence>
<gene>
    <name evidence="14" type="primary">ftsH</name>
    <name evidence="18" type="ORF">J2S49_000693</name>
</gene>
<feature type="compositionally biased region" description="Basic and acidic residues" evidence="16">
    <location>
        <begin position="52"/>
        <end position="74"/>
    </location>
</feature>
<evidence type="ECO:0000313" key="19">
    <source>
        <dbReference type="Proteomes" id="UP001235966"/>
    </source>
</evidence>
<keyword evidence="8 14" id="KW-0378">Hydrolase</keyword>
<keyword evidence="10 14" id="KW-0067">ATP-binding</keyword>
<keyword evidence="18" id="KW-0131">Cell cycle</keyword>
<dbReference type="Pfam" id="PF00004">
    <property type="entry name" value="AAA"/>
    <property type="match status" value="1"/>
</dbReference>